<keyword evidence="2" id="KW-0812">Transmembrane</keyword>
<gene>
    <name evidence="4" type="ORF">HDA36_005513</name>
</gene>
<dbReference type="EMBL" id="JACHDB010000002">
    <property type="protein sequence ID" value="MBB5435365.1"/>
    <property type="molecule type" value="Genomic_DNA"/>
</dbReference>
<feature type="signal peptide" evidence="3">
    <location>
        <begin position="1"/>
        <end position="26"/>
    </location>
</feature>
<keyword evidence="3" id="KW-0732">Signal</keyword>
<feature type="compositionally biased region" description="Basic and acidic residues" evidence="1">
    <location>
        <begin position="89"/>
        <end position="99"/>
    </location>
</feature>
<keyword evidence="5" id="KW-1185">Reference proteome</keyword>
<feature type="chain" id="PRO_5038511595" evidence="3">
    <location>
        <begin position="27"/>
        <end position="430"/>
    </location>
</feature>
<evidence type="ECO:0000256" key="3">
    <source>
        <dbReference type="SAM" id="SignalP"/>
    </source>
</evidence>
<feature type="compositionally biased region" description="Low complexity" evidence="1">
    <location>
        <begin position="347"/>
        <end position="358"/>
    </location>
</feature>
<protein>
    <submittedName>
        <fullName evidence="4">Uncharacterized protein</fullName>
    </submittedName>
</protein>
<evidence type="ECO:0000313" key="4">
    <source>
        <dbReference type="EMBL" id="MBB5435365.1"/>
    </source>
</evidence>
<sequence length="430" mass="41583">MTPSSPTRFRPIARALAAIGCAGALAAAAPAAADAAGSASPGADAEHAATARIAAVEWCGMGTIGEVETDRGGGPAAAHWDGADDGAEGDQHFRSAPERAYSRVSADGAALSARASITDARFDPSCALLPAPGDGPDQRLAEAFGAEDLAAVDAVESRARWTEEHGATADLEVRGLEVLGEPIDLAAAEGGAVERTFTAEGPAGPVEVDLTARASVHDLPEGGEAATAAWAGLTLQFDVTAAGGAEQGEAADVSGTYRVDLAGTGVHGGRPLTEPSAPGSEAGGSDPSPQPAPGPERAPRTEPTPDRGGEESGGGDREGGERAAEEPGADRSGDPDRSTGPGGGTGSTAPSPSGTASPSPSPSPQSPTGAPGTGGLALDPDASTGGSGGGSLPVTGQALLGMAATGLASLGAGAAALYLGRSRSSAGGDD</sequence>
<name>A0A7W8QRN7_9ACTN</name>
<organism evidence="4 5">
    <name type="scientific">Nocardiopsis composta</name>
    <dbReference type="NCBI Taxonomy" id="157465"/>
    <lineage>
        <taxon>Bacteria</taxon>
        <taxon>Bacillati</taxon>
        <taxon>Actinomycetota</taxon>
        <taxon>Actinomycetes</taxon>
        <taxon>Streptosporangiales</taxon>
        <taxon>Nocardiopsidaceae</taxon>
        <taxon>Nocardiopsis</taxon>
    </lineage>
</organism>
<dbReference type="AlphaFoldDB" id="A0A7W8QRN7"/>
<feature type="region of interest" description="Disordered" evidence="1">
    <location>
        <begin position="262"/>
        <end position="395"/>
    </location>
</feature>
<dbReference type="RefSeq" id="WP_184398109.1">
    <property type="nucleotide sequence ID" value="NZ_JACHDB010000002.1"/>
</dbReference>
<evidence type="ECO:0000256" key="1">
    <source>
        <dbReference type="SAM" id="MobiDB-lite"/>
    </source>
</evidence>
<keyword evidence="2" id="KW-1133">Transmembrane helix</keyword>
<keyword evidence="2" id="KW-0472">Membrane</keyword>
<reference evidence="4 5" key="1">
    <citation type="submission" date="2020-08" db="EMBL/GenBank/DDBJ databases">
        <title>Sequencing the genomes of 1000 actinobacteria strains.</title>
        <authorList>
            <person name="Klenk H.-P."/>
        </authorList>
    </citation>
    <scope>NUCLEOTIDE SEQUENCE [LARGE SCALE GENOMIC DNA]</scope>
    <source>
        <strain evidence="4 5">DSM 44551</strain>
    </source>
</reference>
<evidence type="ECO:0000313" key="5">
    <source>
        <dbReference type="Proteomes" id="UP000572635"/>
    </source>
</evidence>
<evidence type="ECO:0000256" key="2">
    <source>
        <dbReference type="SAM" id="Phobius"/>
    </source>
</evidence>
<comment type="caution">
    <text evidence="4">The sequence shown here is derived from an EMBL/GenBank/DDBJ whole genome shotgun (WGS) entry which is preliminary data.</text>
</comment>
<feature type="compositionally biased region" description="Basic and acidic residues" evidence="1">
    <location>
        <begin position="297"/>
        <end position="337"/>
    </location>
</feature>
<proteinExistence type="predicted"/>
<feature type="transmembrane region" description="Helical" evidence="2">
    <location>
        <begin position="398"/>
        <end position="419"/>
    </location>
</feature>
<accession>A0A7W8QRN7</accession>
<dbReference type="Proteomes" id="UP000572635">
    <property type="component" value="Unassembled WGS sequence"/>
</dbReference>
<feature type="region of interest" description="Disordered" evidence="1">
    <location>
        <begin position="66"/>
        <end position="99"/>
    </location>
</feature>